<dbReference type="CDD" id="cd09911">
    <property type="entry name" value="Lin0431_like"/>
    <property type="match status" value="1"/>
</dbReference>
<reference evidence="2 3" key="1">
    <citation type="submission" date="2018-05" db="EMBL/GenBank/DDBJ databases">
        <title>Genomic Encyclopedia of Type Strains, Phase IV (KMG-IV): sequencing the most valuable type-strain genomes for metagenomic binning, comparative biology and taxonomic classification.</title>
        <authorList>
            <person name="Goeker M."/>
        </authorList>
    </citation>
    <scope>NUCLEOTIDE SEQUENCE [LARGE SCALE GENOMIC DNA]</scope>
    <source>
        <strain evidence="2 3">DSM 22440</strain>
    </source>
</reference>
<gene>
    <name evidence="2" type="ORF">DES38_103119</name>
</gene>
<feature type="transmembrane region" description="Helical" evidence="1">
    <location>
        <begin position="12"/>
        <end position="34"/>
    </location>
</feature>
<sequence>MSTLFKQVLTHFKFGDVVILLLLVGLSFAPLLYFNATTTVEADEDLVAYVSIDGEVVDSFVLSEDTPHQEVTYYPNEGQYNIIEVSGTKIRVKEDNSPDQVAVKTSWISRAGQTSICLPHRLIIEIKGAHTEQTEDVFAY</sequence>
<keyword evidence="1" id="KW-1133">Transmembrane helix</keyword>
<dbReference type="Gene3D" id="2.60.320.10">
    <property type="entry name" value="N-utilization substance G protein NusG, insert domain"/>
    <property type="match status" value="1"/>
</dbReference>
<keyword evidence="3" id="KW-1185">Reference proteome</keyword>
<accession>A0A2V3WDI5</accession>
<dbReference type="InterPro" id="IPR038690">
    <property type="entry name" value="NusG_2_sf"/>
</dbReference>
<evidence type="ECO:0000256" key="1">
    <source>
        <dbReference type="SAM" id="Phobius"/>
    </source>
</evidence>
<dbReference type="OrthoDB" id="47603at2"/>
<dbReference type="AlphaFoldDB" id="A0A2V3WDI5"/>
<keyword evidence="1" id="KW-0812">Transmembrane</keyword>
<protein>
    <submittedName>
        <fullName evidence="2">Uncharacterized protein</fullName>
    </submittedName>
</protein>
<name>A0A2V3WDI5_9BACI</name>
<evidence type="ECO:0000313" key="2">
    <source>
        <dbReference type="EMBL" id="PXW92104.1"/>
    </source>
</evidence>
<dbReference type="Pfam" id="PF07009">
    <property type="entry name" value="NusG_II"/>
    <property type="match status" value="1"/>
</dbReference>
<dbReference type="RefSeq" id="WP_110250737.1">
    <property type="nucleotide sequence ID" value="NZ_QJJR01000003.1"/>
</dbReference>
<dbReference type="Proteomes" id="UP000247922">
    <property type="component" value="Unassembled WGS sequence"/>
</dbReference>
<proteinExistence type="predicted"/>
<evidence type="ECO:0000313" key="3">
    <source>
        <dbReference type="Proteomes" id="UP000247922"/>
    </source>
</evidence>
<dbReference type="EMBL" id="QJJR01000003">
    <property type="protein sequence ID" value="PXW92104.1"/>
    <property type="molecule type" value="Genomic_DNA"/>
</dbReference>
<keyword evidence="1" id="KW-0472">Membrane</keyword>
<organism evidence="2 3">
    <name type="scientific">Streptohalobacillus salinus</name>
    <dbReference type="NCBI Taxonomy" id="621096"/>
    <lineage>
        <taxon>Bacteria</taxon>
        <taxon>Bacillati</taxon>
        <taxon>Bacillota</taxon>
        <taxon>Bacilli</taxon>
        <taxon>Bacillales</taxon>
        <taxon>Bacillaceae</taxon>
        <taxon>Streptohalobacillus</taxon>
    </lineage>
</organism>
<comment type="caution">
    <text evidence="2">The sequence shown here is derived from an EMBL/GenBank/DDBJ whole genome shotgun (WGS) entry which is preliminary data.</text>
</comment>